<dbReference type="Pfam" id="PF02170">
    <property type="entry name" value="PAZ"/>
    <property type="match status" value="1"/>
</dbReference>
<gene>
    <name evidence="5" type="ORF">LECACI_7A002113</name>
</gene>
<dbReference type="SUPFAM" id="SSF53098">
    <property type="entry name" value="Ribonuclease H-like"/>
    <property type="match status" value="1"/>
</dbReference>
<dbReference type="InterPro" id="IPR032474">
    <property type="entry name" value="Argonaute_N"/>
</dbReference>
<dbReference type="SMART" id="SM01163">
    <property type="entry name" value="DUF1785"/>
    <property type="match status" value="1"/>
</dbReference>
<sequence length="1037" mass="114306">MSGNQQRGRGGGRGGGDGGQRGGQRGGGGYRGGRGDSQARGGGGRGDFQGGRGGGGRGGRGGAPMQGQGAQLAFRGPPPGRGGIYMDSQQVPQPDANVRAAEDALVKHTRDQIIDGFPGRRGYGTKGKSIVLRTNYFTLTTAFEAKEREKTLYRYEVKHRQDLSKQKRRRVFDQIMRHEVFSTVNWATDYASILVTSAEIDVSKLMEGKDKNGWKDVTLPPEEISNGNGSSSGSSSGNGNGNGNGNGGNGQAPEFVREARQRNTFGFSVEYQGGHDLRQIIQYLQSRSAGAAFNGGADMVQMLNIILTKAPNEANAVANVGQNNFYPFHGHPGVEHYDLGAGLEALRGYFASVRPAVNRLLVNLNVTSGAFYKPMPLIQMMGEFNGSLDQREAFLRMLKVKARYIRDGETKPFMSKQKTIVGFAKELRPPTFRVKRFGNANEVKFQFEDRNVKPPKRKEISVFDYFRQHHGITLKRPENPVLNVGTRADPQYLPAELCEVFPGQAYRRLLSGDQTSEMLRFAARFPNLNAMSIAGTPSAPGNGLRLFRLADPSGNPQANSVQPWGFTVGTDMITVPGRILASPQISYGSKSIQPRGGSWNSADVKFSKPGKFNRWQVLVINRQGRNALQAPPEPLIGNFEGFLKNYGISMGQRGPTQTLNLDALTVPNRASNDRQLNATFAKAKENRVDIFLVIIPEQDKWLYARIKYFGDVEHGVHTICSIGSKISKPQGQGMYFGNLALKFNLKGGGVSHTVANTVTKPIDNNTMLVGIDVTHPSPGSSEGAPSIACVVASVDPQMFQWPGSIRTQTGRQEMVAALEDMVHERLDVWQKKNGRLPSKIVIYRDGVSEGQYSTVLENELPAFQKAFQKRYGAEQKWPKIAIIIVGKRHHTRFYPTRKEDADYNPQREKGSWNPQPGTVVDRGIANKVLREFWLQAHQGLQGTARPAHYVVIKDELSFEADEMEQFTHHLCYLFNRATKAVSICPPAYYADLLCERGRAYLFSTLAESQTSDSSAFDANTEWSGNVHPRLGQVTWYV</sequence>
<dbReference type="Gene3D" id="3.40.50.2300">
    <property type="match status" value="1"/>
</dbReference>
<keyword evidence="6" id="KW-1185">Reference proteome</keyword>
<dbReference type="CDD" id="cd04657">
    <property type="entry name" value="Piwi_ago-like"/>
    <property type="match status" value="1"/>
</dbReference>
<dbReference type="GO" id="GO:0003723">
    <property type="term" value="F:RNA binding"/>
    <property type="evidence" value="ECO:0007669"/>
    <property type="project" value="InterPro"/>
</dbReference>
<dbReference type="InterPro" id="IPR003100">
    <property type="entry name" value="PAZ_dom"/>
</dbReference>
<accession>A0AAI8YU80</accession>
<dbReference type="Gene3D" id="3.30.420.10">
    <property type="entry name" value="Ribonuclease H-like superfamily/Ribonuclease H"/>
    <property type="match status" value="1"/>
</dbReference>
<dbReference type="InterPro" id="IPR014811">
    <property type="entry name" value="ArgoL1"/>
</dbReference>
<proteinExistence type="inferred from homology"/>
<evidence type="ECO:0000313" key="6">
    <source>
        <dbReference type="Proteomes" id="UP001296104"/>
    </source>
</evidence>
<dbReference type="PANTHER" id="PTHR22891">
    <property type="entry name" value="EUKARYOTIC TRANSLATION INITIATION FACTOR 2C"/>
    <property type="match status" value="1"/>
</dbReference>
<dbReference type="InterPro" id="IPR012337">
    <property type="entry name" value="RNaseH-like_sf"/>
</dbReference>
<feature type="compositionally biased region" description="Gly residues" evidence="2">
    <location>
        <begin position="40"/>
        <end position="64"/>
    </location>
</feature>
<dbReference type="Gene3D" id="2.170.260.10">
    <property type="entry name" value="paz domain"/>
    <property type="match status" value="1"/>
</dbReference>
<dbReference type="SMART" id="SM00950">
    <property type="entry name" value="Piwi"/>
    <property type="match status" value="1"/>
</dbReference>
<evidence type="ECO:0000313" key="5">
    <source>
        <dbReference type="EMBL" id="CAK3879278.1"/>
    </source>
</evidence>
<organism evidence="5 6">
    <name type="scientific">Lecanosticta acicola</name>
    <dbReference type="NCBI Taxonomy" id="111012"/>
    <lineage>
        <taxon>Eukaryota</taxon>
        <taxon>Fungi</taxon>
        <taxon>Dikarya</taxon>
        <taxon>Ascomycota</taxon>
        <taxon>Pezizomycotina</taxon>
        <taxon>Dothideomycetes</taxon>
        <taxon>Dothideomycetidae</taxon>
        <taxon>Mycosphaerellales</taxon>
        <taxon>Mycosphaerellaceae</taxon>
        <taxon>Lecanosticta</taxon>
    </lineage>
</organism>
<feature type="compositionally biased region" description="Low complexity" evidence="2">
    <location>
        <begin position="225"/>
        <end position="235"/>
    </location>
</feature>
<dbReference type="InterPro" id="IPR036085">
    <property type="entry name" value="PAZ_dom_sf"/>
</dbReference>
<evidence type="ECO:0000256" key="1">
    <source>
        <dbReference type="RuleBase" id="RU361178"/>
    </source>
</evidence>
<feature type="compositionally biased region" description="Gly residues" evidence="2">
    <location>
        <begin position="236"/>
        <end position="250"/>
    </location>
</feature>
<dbReference type="InterPro" id="IPR036397">
    <property type="entry name" value="RNaseH_sf"/>
</dbReference>
<evidence type="ECO:0000259" key="4">
    <source>
        <dbReference type="PROSITE" id="PS50822"/>
    </source>
</evidence>
<dbReference type="EMBL" id="CAVMBE010000009">
    <property type="protein sequence ID" value="CAK3879278.1"/>
    <property type="molecule type" value="Genomic_DNA"/>
</dbReference>
<dbReference type="CDD" id="cd02846">
    <property type="entry name" value="PAZ_argonaute_like"/>
    <property type="match status" value="1"/>
</dbReference>
<dbReference type="PROSITE" id="PS50822">
    <property type="entry name" value="PIWI"/>
    <property type="match status" value="1"/>
</dbReference>
<dbReference type="Pfam" id="PF16486">
    <property type="entry name" value="ArgoN"/>
    <property type="match status" value="1"/>
</dbReference>
<comment type="similarity">
    <text evidence="1">Belongs to the argonaute family.</text>
</comment>
<dbReference type="InterPro" id="IPR003165">
    <property type="entry name" value="Piwi"/>
</dbReference>
<evidence type="ECO:0000259" key="3">
    <source>
        <dbReference type="PROSITE" id="PS50821"/>
    </source>
</evidence>
<dbReference type="Pfam" id="PF08699">
    <property type="entry name" value="ArgoL1"/>
    <property type="match status" value="1"/>
</dbReference>
<dbReference type="PROSITE" id="PS50821">
    <property type="entry name" value="PAZ"/>
    <property type="match status" value="1"/>
</dbReference>
<feature type="domain" description="Piwi" evidence="4">
    <location>
        <begin position="690"/>
        <end position="993"/>
    </location>
</feature>
<reference evidence="5" key="1">
    <citation type="submission" date="2023-11" db="EMBL/GenBank/DDBJ databases">
        <authorList>
            <person name="Alioto T."/>
            <person name="Alioto T."/>
            <person name="Gomez Garrido J."/>
        </authorList>
    </citation>
    <scope>NUCLEOTIDE SEQUENCE</scope>
</reference>
<dbReference type="AlphaFoldDB" id="A0AAI8YU80"/>
<dbReference type="Proteomes" id="UP001296104">
    <property type="component" value="Unassembled WGS sequence"/>
</dbReference>
<dbReference type="SMART" id="SM00949">
    <property type="entry name" value="PAZ"/>
    <property type="match status" value="1"/>
</dbReference>
<feature type="region of interest" description="Disordered" evidence="2">
    <location>
        <begin position="211"/>
        <end position="253"/>
    </location>
</feature>
<feature type="region of interest" description="Disordered" evidence="2">
    <location>
        <begin position="1"/>
        <end position="89"/>
    </location>
</feature>
<feature type="domain" description="PAZ" evidence="3">
    <location>
        <begin position="376"/>
        <end position="502"/>
    </location>
</feature>
<feature type="compositionally biased region" description="Gly residues" evidence="2">
    <location>
        <begin position="8"/>
        <end position="32"/>
    </location>
</feature>
<dbReference type="SUPFAM" id="SSF101690">
    <property type="entry name" value="PAZ domain"/>
    <property type="match status" value="1"/>
</dbReference>
<evidence type="ECO:0000256" key="2">
    <source>
        <dbReference type="SAM" id="MobiDB-lite"/>
    </source>
</evidence>
<name>A0AAI8YU80_9PEZI</name>
<dbReference type="Pfam" id="PF02171">
    <property type="entry name" value="Piwi"/>
    <property type="match status" value="1"/>
</dbReference>
<comment type="caution">
    <text evidence="5">The sequence shown here is derived from an EMBL/GenBank/DDBJ whole genome shotgun (WGS) entry which is preliminary data.</text>
</comment>
<dbReference type="InterPro" id="IPR045246">
    <property type="entry name" value="Piwi_ago-like"/>
</dbReference>
<protein>
    <submittedName>
        <fullName evidence="5">RNA interference gene silencing (Qde2)</fullName>
    </submittedName>
</protein>